<accession>A0A2S7ESX5</accession>
<dbReference type="OrthoDB" id="8437309at2"/>
<reference evidence="2" key="1">
    <citation type="submission" date="2016-08" db="EMBL/GenBank/DDBJ databases">
        <authorList>
            <person name="Merda D."/>
            <person name="Briand M."/>
            <person name="Taghouti G."/>
            <person name="Carrere S."/>
            <person name="Gouzy J."/>
            <person name="Portier P."/>
            <person name="Jacques M.-A."/>
            <person name="Fischer-Le Saux M."/>
        </authorList>
    </citation>
    <scope>NUCLEOTIDE SEQUENCE [LARGE SCALE GENOMIC DNA]</scope>
    <source>
        <strain evidence="2">CFBP1156</strain>
    </source>
</reference>
<proteinExistence type="predicted"/>
<dbReference type="Proteomes" id="UP000238261">
    <property type="component" value="Unassembled WGS sequence"/>
</dbReference>
<dbReference type="InterPro" id="IPR010297">
    <property type="entry name" value="DUF900_hydrolase"/>
</dbReference>
<dbReference type="PROSITE" id="PS51257">
    <property type="entry name" value="PROKAR_LIPOPROTEIN"/>
    <property type="match status" value="1"/>
</dbReference>
<evidence type="ECO:0000313" key="1">
    <source>
        <dbReference type="EMBL" id="PPU96225.1"/>
    </source>
</evidence>
<dbReference type="EMBL" id="MDEG01000017">
    <property type="protein sequence ID" value="PPU96225.1"/>
    <property type="molecule type" value="Genomic_DNA"/>
</dbReference>
<dbReference type="Pfam" id="PF05990">
    <property type="entry name" value="DUF900"/>
    <property type="match status" value="1"/>
</dbReference>
<name>A0A2S7ESX5_9XANT</name>
<keyword evidence="2" id="KW-1185">Reference proteome</keyword>
<protein>
    <recommendedName>
        <fullName evidence="3">Alpha/beta hydrolase</fullName>
    </recommendedName>
</protein>
<evidence type="ECO:0000313" key="2">
    <source>
        <dbReference type="Proteomes" id="UP000238261"/>
    </source>
</evidence>
<gene>
    <name evidence="1" type="ORF">XhyaCFBP1156_15750</name>
</gene>
<evidence type="ECO:0008006" key="3">
    <source>
        <dbReference type="Google" id="ProtNLM"/>
    </source>
</evidence>
<dbReference type="SUPFAM" id="SSF53474">
    <property type="entry name" value="alpha/beta-Hydrolases"/>
    <property type="match status" value="1"/>
</dbReference>
<dbReference type="InterPro" id="IPR029058">
    <property type="entry name" value="AB_hydrolase_fold"/>
</dbReference>
<sequence>MNRIMATTLLFALLAGCASYGQQRTQRAICREASPLSSECKAAEFIVLDGDGTAPAPALAFVEFDQNGTPYDPASIDDVIGKIAATAAQPPQRLLLVVFIHGWNHNAAQSDGNVIAFKTFLRQLQAQEQVLAVGKRRAVVGVYLGWQAKASDNSVLELLSYRDKKELGLTTGVEGVRGVLARLAELRRTASESRLVLIGHSFGGGVLFTAVKDRIVAAVGDPQARRQTAYGDLVILLNPAIEAEQFVALHQAVAQTTFRACEPLAMASFTSEADTALSREFPRGMRLFYPQRLAAASADEVELITTAYGLYPLFSRYRLRVLPGATVPTALTPAAFTAAARTWGGFRAGTGAFALGGIELASSVTQAPQAWVPLLNVRVDKALIQEHNAIWDPRFAYFIRGLVGMEFAKGDACR</sequence>
<organism evidence="1 2">
    <name type="scientific">Xanthomonas hyacinthi</name>
    <dbReference type="NCBI Taxonomy" id="56455"/>
    <lineage>
        <taxon>Bacteria</taxon>
        <taxon>Pseudomonadati</taxon>
        <taxon>Pseudomonadota</taxon>
        <taxon>Gammaproteobacteria</taxon>
        <taxon>Lysobacterales</taxon>
        <taxon>Lysobacteraceae</taxon>
        <taxon>Xanthomonas</taxon>
    </lineage>
</organism>
<dbReference type="Gene3D" id="3.40.50.1820">
    <property type="entry name" value="alpha/beta hydrolase"/>
    <property type="match status" value="1"/>
</dbReference>
<dbReference type="RefSeq" id="WP_146093588.1">
    <property type="nucleotide sequence ID" value="NZ_CP043476.1"/>
</dbReference>
<dbReference type="AlphaFoldDB" id="A0A2S7ESX5"/>
<comment type="caution">
    <text evidence="1">The sequence shown here is derived from an EMBL/GenBank/DDBJ whole genome shotgun (WGS) entry which is preliminary data.</text>
</comment>